<gene>
    <name evidence="3" type="ORF">B0J11DRAFT_15042</name>
</gene>
<dbReference type="GO" id="GO:0042254">
    <property type="term" value="P:ribosome biogenesis"/>
    <property type="evidence" value="ECO:0007669"/>
    <property type="project" value="TreeGrafter"/>
</dbReference>
<evidence type="ECO:0000256" key="1">
    <source>
        <dbReference type="SAM" id="MobiDB-lite"/>
    </source>
</evidence>
<reference evidence="3" key="1">
    <citation type="journal article" date="2021" name="Nat. Commun.">
        <title>Genetic determinants of endophytism in the Arabidopsis root mycobiome.</title>
        <authorList>
            <person name="Mesny F."/>
            <person name="Miyauchi S."/>
            <person name="Thiergart T."/>
            <person name="Pickel B."/>
            <person name="Atanasova L."/>
            <person name="Karlsson M."/>
            <person name="Huettel B."/>
            <person name="Barry K.W."/>
            <person name="Haridas S."/>
            <person name="Chen C."/>
            <person name="Bauer D."/>
            <person name="Andreopoulos W."/>
            <person name="Pangilinan J."/>
            <person name="LaButti K."/>
            <person name="Riley R."/>
            <person name="Lipzen A."/>
            <person name="Clum A."/>
            <person name="Drula E."/>
            <person name="Henrissat B."/>
            <person name="Kohler A."/>
            <person name="Grigoriev I.V."/>
            <person name="Martin F.M."/>
            <person name="Hacquard S."/>
        </authorList>
    </citation>
    <scope>NUCLEOTIDE SEQUENCE</scope>
    <source>
        <strain evidence="3">MPI-CAGE-CH-0243</strain>
    </source>
</reference>
<dbReference type="SUPFAM" id="SSF52540">
    <property type="entry name" value="P-loop containing nucleoside triphosphate hydrolases"/>
    <property type="match status" value="1"/>
</dbReference>
<sequence>MPAARDLLSATADHGQSVYNSFKEHTNGSRTDTRNTITTLLRQDYPDYHVTEVNECRISLFDYAEANKATVIFDHSEESFHSTRRWQSVGERIEKKLHPGKLADEFRFARFQYIWEDKEYIVYYASWLDPFKAPEKVFFILYPRTAHGANITSGHCLETDALCIAAGKWTSQLHDEIFVFDDGRWEKSKDLWKSVNGSSWDDVILDPEMKKSLIEDVQGFFDNQEVYAQFAVPWKRGIILHGVPGNGKTVSIKALMSSLYNRPDSIPSLYVKSFENRNQTEQYAIRQIFLQARSSAPCLLIFEDLDSLVTDEIRSYFLNEVDGLESNDGILMIGSTNHLDKLDPAIAKRPSRFDRKYHFKLPGEEERRLYASYWRSKLLANQTVPFPEEVCGIVAKLTEGFSFAYMKELFVMALLGLVRGFKGDDFEFVDVEEGNNASGSSSAEATQTGTTETGPTTPSVPETCTCAATCSTCHKPLPAPPSTSTEEKKTDEEEATKAEAKKNKMVMPNVEIPDELVDNLLLKVIKHQIRILHSEMDSTKEGEWPSGKKGIGGGSRRGKAAMMRAMRMGMC</sequence>
<feature type="compositionally biased region" description="Basic and acidic residues" evidence="1">
    <location>
        <begin position="485"/>
        <end position="502"/>
    </location>
</feature>
<evidence type="ECO:0000259" key="2">
    <source>
        <dbReference type="SMART" id="SM00382"/>
    </source>
</evidence>
<dbReference type="Gene3D" id="1.10.8.60">
    <property type="match status" value="1"/>
</dbReference>
<dbReference type="InterPro" id="IPR050168">
    <property type="entry name" value="AAA_ATPase_domain"/>
</dbReference>
<keyword evidence="4" id="KW-1185">Reference proteome</keyword>
<dbReference type="InterPro" id="IPR003959">
    <property type="entry name" value="ATPase_AAA_core"/>
</dbReference>
<dbReference type="PANTHER" id="PTHR23077:SF132">
    <property type="entry name" value="ATP-DEPENDENT ZN PROTEASE"/>
    <property type="match status" value="1"/>
</dbReference>
<feature type="domain" description="AAA+ ATPase" evidence="2">
    <location>
        <begin position="234"/>
        <end position="363"/>
    </location>
</feature>
<dbReference type="AlphaFoldDB" id="A0A9P9EJU6"/>
<comment type="caution">
    <text evidence="3">The sequence shown here is derived from an EMBL/GenBank/DDBJ whole genome shotgun (WGS) entry which is preliminary data.</text>
</comment>
<feature type="region of interest" description="Disordered" evidence="1">
    <location>
        <begin position="539"/>
        <end position="558"/>
    </location>
</feature>
<dbReference type="Gene3D" id="3.40.50.300">
    <property type="entry name" value="P-loop containing nucleotide triphosphate hydrolases"/>
    <property type="match status" value="1"/>
</dbReference>
<dbReference type="GO" id="GO:0016887">
    <property type="term" value="F:ATP hydrolysis activity"/>
    <property type="evidence" value="ECO:0007669"/>
    <property type="project" value="InterPro"/>
</dbReference>
<dbReference type="GO" id="GO:0005634">
    <property type="term" value="C:nucleus"/>
    <property type="evidence" value="ECO:0007669"/>
    <property type="project" value="TreeGrafter"/>
</dbReference>
<feature type="region of interest" description="Disordered" evidence="1">
    <location>
        <begin position="475"/>
        <end position="502"/>
    </location>
</feature>
<accession>A0A9P9EJU6</accession>
<dbReference type="InterPro" id="IPR003593">
    <property type="entry name" value="AAA+_ATPase"/>
</dbReference>
<dbReference type="Proteomes" id="UP000700596">
    <property type="component" value="Unassembled WGS sequence"/>
</dbReference>
<evidence type="ECO:0000313" key="4">
    <source>
        <dbReference type="Proteomes" id="UP000700596"/>
    </source>
</evidence>
<keyword evidence="3" id="KW-0378">Hydrolase</keyword>
<dbReference type="SMART" id="SM00382">
    <property type="entry name" value="AAA"/>
    <property type="match status" value="1"/>
</dbReference>
<name>A0A9P9EJU6_9PLEO</name>
<dbReference type="PANTHER" id="PTHR23077">
    <property type="entry name" value="AAA-FAMILY ATPASE"/>
    <property type="match status" value="1"/>
</dbReference>
<dbReference type="OrthoDB" id="2115716at2759"/>
<dbReference type="FunFam" id="3.40.50.300:FF:002838">
    <property type="entry name" value="Uncharacterized ATPase YjoB"/>
    <property type="match status" value="1"/>
</dbReference>
<dbReference type="InterPro" id="IPR027417">
    <property type="entry name" value="P-loop_NTPase"/>
</dbReference>
<dbReference type="GO" id="GO:0005524">
    <property type="term" value="F:ATP binding"/>
    <property type="evidence" value="ECO:0007669"/>
    <property type="project" value="InterPro"/>
</dbReference>
<organism evidence="3 4">
    <name type="scientific">Dendryphion nanum</name>
    <dbReference type="NCBI Taxonomy" id="256645"/>
    <lineage>
        <taxon>Eukaryota</taxon>
        <taxon>Fungi</taxon>
        <taxon>Dikarya</taxon>
        <taxon>Ascomycota</taxon>
        <taxon>Pezizomycotina</taxon>
        <taxon>Dothideomycetes</taxon>
        <taxon>Pleosporomycetidae</taxon>
        <taxon>Pleosporales</taxon>
        <taxon>Torulaceae</taxon>
        <taxon>Dendryphion</taxon>
    </lineage>
</organism>
<proteinExistence type="predicted"/>
<dbReference type="EMBL" id="JAGMWT010000001">
    <property type="protein sequence ID" value="KAH7138419.1"/>
    <property type="molecule type" value="Genomic_DNA"/>
</dbReference>
<feature type="region of interest" description="Disordered" evidence="1">
    <location>
        <begin position="433"/>
        <end position="461"/>
    </location>
</feature>
<feature type="compositionally biased region" description="Low complexity" evidence="1">
    <location>
        <begin position="434"/>
        <end position="461"/>
    </location>
</feature>
<evidence type="ECO:0000313" key="3">
    <source>
        <dbReference type="EMBL" id="KAH7138419.1"/>
    </source>
</evidence>
<dbReference type="GO" id="GO:1990275">
    <property type="term" value="F:preribosome binding"/>
    <property type="evidence" value="ECO:0007669"/>
    <property type="project" value="TreeGrafter"/>
</dbReference>
<dbReference type="GO" id="GO:0003723">
    <property type="term" value="F:RNA binding"/>
    <property type="evidence" value="ECO:0007669"/>
    <property type="project" value="TreeGrafter"/>
</dbReference>
<protein>
    <submittedName>
        <fullName evidence="3">P-loop containing nucleoside triphosphate hydrolase protein</fullName>
    </submittedName>
</protein>
<dbReference type="Pfam" id="PF00004">
    <property type="entry name" value="AAA"/>
    <property type="match status" value="1"/>
</dbReference>